<evidence type="ECO:0000256" key="5">
    <source>
        <dbReference type="ARBA" id="ARBA00022967"/>
    </source>
</evidence>
<dbReference type="GO" id="GO:0046872">
    <property type="term" value="F:metal ion binding"/>
    <property type="evidence" value="ECO:0007669"/>
    <property type="project" value="UniProtKB-KW"/>
</dbReference>
<dbReference type="SUPFAM" id="SSF53706">
    <property type="entry name" value="Formate dehydrogenase/DMSO reductase, domains 1-3"/>
    <property type="match status" value="1"/>
</dbReference>
<dbReference type="SUPFAM" id="SSF54862">
    <property type="entry name" value="4Fe-4S ferredoxins"/>
    <property type="match status" value="1"/>
</dbReference>
<dbReference type="Pfam" id="PF10588">
    <property type="entry name" value="NADH-G_4Fe-4S_3"/>
    <property type="match status" value="1"/>
</dbReference>
<dbReference type="PROSITE" id="PS00642">
    <property type="entry name" value="COMPLEX1_75K_2"/>
    <property type="match status" value="1"/>
</dbReference>
<keyword evidence="5" id="KW-1278">Translocase</keyword>
<dbReference type="FunFam" id="3.30.200.210:FF:000002">
    <property type="entry name" value="NADH-ubiquinone oxidoreductase 75 kDa subunit"/>
    <property type="match status" value="1"/>
</dbReference>
<feature type="domain" description="2Fe-2S ferredoxin-type" evidence="11">
    <location>
        <begin position="1"/>
        <end position="78"/>
    </location>
</feature>
<dbReference type="InterPro" id="IPR006963">
    <property type="entry name" value="Mopterin_OxRdtase_4Fe-4S_dom"/>
</dbReference>
<gene>
    <name evidence="14" type="primary">nad11</name>
</gene>
<dbReference type="InterPro" id="IPR000283">
    <property type="entry name" value="NADH_UbQ_OxRdtase_75kDa_su_CS"/>
</dbReference>
<dbReference type="FunFam" id="3.30.70.20:FF:000002">
    <property type="entry name" value="NADH-ubiquinone oxidoreductase 75 kDa subunit"/>
    <property type="match status" value="1"/>
</dbReference>
<evidence type="ECO:0000256" key="1">
    <source>
        <dbReference type="ARBA" id="ARBA00001966"/>
    </source>
</evidence>
<dbReference type="InterPro" id="IPR036010">
    <property type="entry name" value="2Fe-2S_ferredoxin-like_sf"/>
</dbReference>
<keyword evidence="7" id="KW-0411">Iron-sulfur</keyword>
<dbReference type="SMART" id="SM00929">
    <property type="entry name" value="NADH-G_4Fe-4S_3"/>
    <property type="match status" value="1"/>
</dbReference>
<dbReference type="InterPro" id="IPR019574">
    <property type="entry name" value="NADH_UbQ_OxRdtase_Gsu_4Fe4S-bd"/>
</dbReference>
<dbReference type="Pfam" id="PF22151">
    <property type="entry name" value="Fer4_NDSU1"/>
    <property type="match status" value="1"/>
</dbReference>
<dbReference type="Pfam" id="PF09326">
    <property type="entry name" value="NADH_dhqG_C"/>
    <property type="match status" value="1"/>
</dbReference>
<dbReference type="PROSITE" id="PS00643">
    <property type="entry name" value="COMPLEX1_75K_3"/>
    <property type="match status" value="1"/>
</dbReference>
<dbReference type="EC" id="1.6.5.3" evidence="14"/>
<dbReference type="CDD" id="cd00207">
    <property type="entry name" value="fer2"/>
    <property type="match status" value="1"/>
</dbReference>
<evidence type="ECO:0000256" key="8">
    <source>
        <dbReference type="ARBA" id="ARBA00023027"/>
    </source>
</evidence>
<feature type="domain" description="4Fe-4S Mo/W bis-MGD-type" evidence="12">
    <location>
        <begin position="215"/>
        <end position="271"/>
    </location>
</feature>
<organism evidence="14">
    <name type="scientific">Jakoba libera</name>
    <name type="common">Flagellate</name>
    <name type="synonym">Cryptobia libera</name>
    <dbReference type="NCBI Taxonomy" id="143017"/>
    <lineage>
        <taxon>Eukaryota</taxon>
        <taxon>Discoba</taxon>
        <taxon>Jakobida</taxon>
        <taxon>Histionina</taxon>
        <taxon>Jakobidae</taxon>
        <taxon>Jakoba</taxon>
    </lineage>
</organism>
<reference evidence="14" key="3">
    <citation type="journal article" date="2013" name="Genome Biol. Evol.">
        <title>Strikingly bacteria-like and gene-rich mitochondrial genomes throughout jakobid protists.</title>
        <authorList>
            <person name="Burger G."/>
            <person name="Gray M.W."/>
            <person name="Forget L."/>
            <person name="Lang B.F."/>
        </authorList>
    </citation>
    <scope>NUCLEOTIDE SEQUENCE</scope>
    <source>
        <strain evidence="14">ATCC 50422</strain>
    </source>
</reference>
<dbReference type="PROSITE" id="PS00641">
    <property type="entry name" value="COMPLEX1_75K_1"/>
    <property type="match status" value="1"/>
</dbReference>
<keyword evidence="3" id="KW-0004">4Fe-4S</keyword>
<evidence type="ECO:0000256" key="7">
    <source>
        <dbReference type="ARBA" id="ARBA00023014"/>
    </source>
</evidence>
<evidence type="ECO:0000259" key="13">
    <source>
        <dbReference type="PROSITE" id="PS51839"/>
    </source>
</evidence>
<dbReference type="PANTHER" id="PTHR43105:SF13">
    <property type="entry name" value="NADH-UBIQUINONE OXIDOREDUCTASE 75 KDA SUBUNIT, MITOCHONDRIAL"/>
    <property type="match status" value="1"/>
</dbReference>
<dbReference type="PANTHER" id="PTHR43105">
    <property type="entry name" value="RESPIRATORY NITRATE REDUCTASE"/>
    <property type="match status" value="1"/>
</dbReference>
<keyword evidence="14" id="KW-0560">Oxidoreductase</keyword>
<dbReference type="GO" id="GO:0008137">
    <property type="term" value="F:NADH dehydrogenase (ubiquinone) activity"/>
    <property type="evidence" value="ECO:0007669"/>
    <property type="project" value="InterPro"/>
</dbReference>
<sequence length="692" mass="78107">MIQVFIDNQSVKVEKGSTVFQACTKAGVEIPRFCYHERLSIAGNCRMCLVEVEKSPKPVASCAMPVMEGMKIKTNTALVKKAREGVLEFLLINHPLDCPICDQGGECDLQDLTMVYGADTSRFSESKRSVKDKELGPLVKTVMTRCIHCTRCVRFATEIAGVQDLGTVGRGKETEISTYLKKIFDSELSGNVIDLCPVGALTSKPYAFHSRSWEIKSTETIDLSDSLGSNIKVDVRGSSILRILPRLNESINEEWISDKTRFSYDGLQHQRLYHPMIRKNGYLEKVSWQEALQEVLHKLSLYAKESTVAVLGSQVDVESAVVTKEFLTKLGIHQLYFEKHWNAVTGILSSNQLNDHSTKNYLLNQSIPGLEEVDTCLLVGVNPRFEATLVNTRLRKRYLQGNFQMACIGPELNLTYPVKHLGNDINLLLQICEGRHPFSKFLAKTKKSIVILGNHLFRKESSHGIYDLVQEMTKRLPNFNSFNFLHSSAGLTGYLEAGILNDRHVCNQQISNTSKNLLLFSIGSDDLDIPVDSSNCLVYLGHHGDKCASHADIILPCAAFTEKENSTYLTIQGQSQFTKLVFYPPADAKEDWEILQVLSEMNQTALPYQSKKEVQSTIHQMYSPWIYPQGQYKQAKWKDLQEPKWKSWICNDPLSVEVDHLNYYQTDVICRSSMTMAKCIKANFLNSKSKSH</sequence>
<geneLocation type="mitochondrion" evidence="14"/>
<evidence type="ECO:0000259" key="11">
    <source>
        <dbReference type="PROSITE" id="PS51085"/>
    </source>
</evidence>
<dbReference type="PROSITE" id="PS51839">
    <property type="entry name" value="4FE4S_HC3"/>
    <property type="match status" value="1"/>
</dbReference>
<dbReference type="PROSITE" id="PS51669">
    <property type="entry name" value="4FE4S_MOW_BIS_MGD"/>
    <property type="match status" value="1"/>
</dbReference>
<keyword evidence="8" id="KW-0520">NAD</keyword>
<dbReference type="Gene3D" id="3.30.200.210">
    <property type="match status" value="1"/>
</dbReference>
<dbReference type="Pfam" id="PF13510">
    <property type="entry name" value="Fer2_4"/>
    <property type="match status" value="1"/>
</dbReference>
<dbReference type="GO" id="GO:0016651">
    <property type="term" value="F:oxidoreductase activity, acting on NAD(P)H"/>
    <property type="evidence" value="ECO:0007669"/>
    <property type="project" value="InterPro"/>
</dbReference>
<dbReference type="InterPro" id="IPR015405">
    <property type="entry name" value="NDUFS1-like_C"/>
</dbReference>
<dbReference type="GO" id="GO:0016020">
    <property type="term" value="C:membrane"/>
    <property type="evidence" value="ECO:0007669"/>
    <property type="project" value="InterPro"/>
</dbReference>
<dbReference type="NCBIfam" id="TIGR01973">
    <property type="entry name" value="NuoG"/>
    <property type="match status" value="1"/>
</dbReference>
<dbReference type="GO" id="GO:0042773">
    <property type="term" value="P:ATP synthesis coupled electron transport"/>
    <property type="evidence" value="ECO:0007669"/>
    <property type="project" value="InterPro"/>
</dbReference>
<dbReference type="SUPFAM" id="SSF54292">
    <property type="entry name" value="2Fe-2S ferredoxin-like"/>
    <property type="match status" value="1"/>
</dbReference>
<keyword evidence="6" id="KW-0408">Iron</keyword>
<keyword evidence="14" id="KW-0496">Mitochondrion</keyword>
<dbReference type="InterPro" id="IPR054351">
    <property type="entry name" value="NADH_UbQ_OxRdtase_ferredoxin"/>
</dbReference>
<keyword evidence="4" id="KW-0479">Metal-binding</keyword>
<accession>M4QDI9</accession>
<name>M4QDI9_JAKLI</name>
<dbReference type="Gene3D" id="3.40.50.740">
    <property type="match status" value="1"/>
</dbReference>
<dbReference type="PROSITE" id="PS51085">
    <property type="entry name" value="2FE2S_FER_2"/>
    <property type="match status" value="1"/>
</dbReference>
<reference evidence="14" key="2">
    <citation type="journal article" date="2006" name="RNA">
        <title>Hybrid E. coli--Mitochondrial ribonuclease P RNAs are catalytically active.</title>
        <authorList>
            <person name="Seif E."/>
            <person name="Cadieux A."/>
            <person name="Lang B.F."/>
        </authorList>
    </citation>
    <scope>NUCLEOTIDE SEQUENCE</scope>
    <source>
        <strain evidence="14">ATCC 50422</strain>
    </source>
</reference>
<evidence type="ECO:0000313" key="14">
    <source>
        <dbReference type="EMBL" id="AGH24220.1"/>
    </source>
</evidence>
<dbReference type="GO" id="GO:0051539">
    <property type="term" value="F:4 iron, 4 sulfur cluster binding"/>
    <property type="evidence" value="ECO:0007669"/>
    <property type="project" value="UniProtKB-KW"/>
</dbReference>
<comment type="cofactor">
    <cofactor evidence="9">
        <name>[2Fe-2S] cluster</name>
        <dbReference type="ChEBI" id="CHEBI:190135"/>
    </cofactor>
</comment>
<evidence type="ECO:0000256" key="6">
    <source>
        <dbReference type="ARBA" id="ARBA00023004"/>
    </source>
</evidence>
<feature type="domain" description="4Fe-4S His(Cys)3-ligated-type" evidence="13">
    <location>
        <begin position="78"/>
        <end position="117"/>
    </location>
</feature>
<dbReference type="InterPro" id="IPR010228">
    <property type="entry name" value="NADH_UbQ_OxRdtase_Gsu"/>
</dbReference>
<dbReference type="Gene3D" id="3.30.70.20">
    <property type="match status" value="1"/>
</dbReference>
<evidence type="ECO:0000256" key="2">
    <source>
        <dbReference type="ARBA" id="ARBA00005404"/>
    </source>
</evidence>
<dbReference type="FunFam" id="3.10.20.740:FF:000001">
    <property type="entry name" value="NADH-quinone oxidoreductase subunit G"/>
    <property type="match status" value="1"/>
</dbReference>
<evidence type="ECO:0000259" key="12">
    <source>
        <dbReference type="PROSITE" id="PS51669"/>
    </source>
</evidence>
<dbReference type="Pfam" id="PF00384">
    <property type="entry name" value="Molybdopterin"/>
    <property type="match status" value="1"/>
</dbReference>
<evidence type="ECO:0000256" key="10">
    <source>
        <dbReference type="RuleBase" id="RU004523"/>
    </source>
</evidence>
<dbReference type="InterPro" id="IPR006656">
    <property type="entry name" value="Mopterin_OxRdtase"/>
</dbReference>
<evidence type="ECO:0000256" key="4">
    <source>
        <dbReference type="ARBA" id="ARBA00022723"/>
    </source>
</evidence>
<dbReference type="Pfam" id="PF22117">
    <property type="entry name" value="Fer4_Nqo3"/>
    <property type="match status" value="1"/>
</dbReference>
<protein>
    <submittedName>
        <fullName evidence="14">NADH dehydrogenase subunit 11</fullName>
        <ecNumber evidence="14">1.6.5.3</ecNumber>
    </submittedName>
</protein>
<comment type="cofactor">
    <cofactor evidence="1">
        <name>[4Fe-4S] cluster</name>
        <dbReference type="ChEBI" id="CHEBI:49883"/>
    </cofactor>
</comment>
<proteinExistence type="inferred from homology"/>
<dbReference type="EMBL" id="KC353355">
    <property type="protein sequence ID" value="AGH24220.1"/>
    <property type="molecule type" value="Genomic_DNA"/>
</dbReference>
<dbReference type="AlphaFoldDB" id="M4QDI9"/>
<comment type="similarity">
    <text evidence="2 10">Belongs to the complex I 75 kDa subunit family.</text>
</comment>
<evidence type="ECO:0000256" key="3">
    <source>
        <dbReference type="ARBA" id="ARBA00022485"/>
    </source>
</evidence>
<dbReference type="InterPro" id="IPR001041">
    <property type="entry name" value="2Fe-2S_ferredoxin-type"/>
</dbReference>
<reference evidence="14" key="1">
    <citation type="journal article" date="2004" name="RNA">
        <title>Mitochondrial 3' tRNA editing in the jakobid Seculamonas ecuadoriensis: a novel mechanism and implications for tRNA processing.</title>
        <authorList>
            <person name="Leigh J."/>
            <person name="Lang B.F."/>
        </authorList>
    </citation>
    <scope>NUCLEOTIDE SEQUENCE</scope>
    <source>
        <strain evidence="14">ATCC 50422</strain>
    </source>
</reference>
<dbReference type="InterPro" id="IPR050123">
    <property type="entry name" value="Prok_molybdopt-oxidoreductase"/>
</dbReference>
<evidence type="ECO:0000256" key="9">
    <source>
        <dbReference type="ARBA" id="ARBA00034078"/>
    </source>
</evidence>
<dbReference type="Gene3D" id="3.10.20.740">
    <property type="match status" value="1"/>
</dbReference>